<keyword evidence="6" id="KW-0479">Metal-binding</keyword>
<name>A0A2T9Z3K8_9FUNG</name>
<evidence type="ECO:0000256" key="5">
    <source>
        <dbReference type="ARBA" id="ARBA00022833"/>
    </source>
</evidence>
<keyword evidence="10" id="KW-1185">Reference proteome</keyword>
<sequence length="547" mass="60431">MPDSEITVLIQTSYSPKKQENSVSYIPDFPDLPLEFEYALALSDTNIQGHLDRLYRIALENNGSRSTINGFNASAEYVIESLKEADACDIFVQNFKAPVWTNLGEPTLVINAENNAIKFNYGVDFGYHRYGGSSADIQNSQFVHIKNNACDPSTFPEVKGKVAIIDSNITCTLYEASYALELAGASAILISTTEFSKKLSNARIRTVEWKESDTLVTIPVLSITHSTFLTVLSSSKNTINIVTHSKIEIADTFNVFCVSREGHHNNTIVVGAHLDSVADGPGINDNGSGSSAILEFALLYAKKKLHPKNRLVFAWWGSEEDGLLGSRYFMNELNKYELDGTISKNKKVIKTAGKLKIESNGDITDIIKKKDIVMNLNFDMLGSPNIIPFILDGRSAPNKIRTESITIQKTFAELFETFGLPTILTGMNISTDFIPFMNNGIPVGGLYSGSTEIKHPQIAKLVGGVPDVPADPCYHKPCDTIDNIQPTGFHRLSKSAIYTITKFAINPDLRTYLKTENINNHTTNLNSNKLYQKLAAKINTENFSFPI</sequence>
<dbReference type="Pfam" id="PF02225">
    <property type="entry name" value="PA"/>
    <property type="match status" value="1"/>
</dbReference>
<dbReference type="EMBL" id="MBFT01000049">
    <property type="protein sequence ID" value="PVU99188.1"/>
    <property type="molecule type" value="Genomic_DNA"/>
</dbReference>
<dbReference type="PANTHER" id="PTHR12147">
    <property type="entry name" value="METALLOPEPTIDASE M28 FAMILY MEMBER"/>
    <property type="match status" value="1"/>
</dbReference>
<evidence type="ECO:0000313" key="9">
    <source>
        <dbReference type="EMBL" id="PVU99188.1"/>
    </source>
</evidence>
<evidence type="ECO:0000256" key="6">
    <source>
        <dbReference type="RuleBase" id="RU361240"/>
    </source>
</evidence>
<dbReference type="PANTHER" id="PTHR12147:SF26">
    <property type="entry name" value="PEPTIDASE M28 DOMAIN-CONTAINING PROTEIN"/>
    <property type="match status" value="1"/>
</dbReference>
<dbReference type="InterPro" id="IPR003137">
    <property type="entry name" value="PA_domain"/>
</dbReference>
<comment type="caution">
    <text evidence="9">The sequence shown here is derived from an EMBL/GenBank/DDBJ whole genome shotgun (WGS) entry which is preliminary data.</text>
</comment>
<dbReference type="OrthoDB" id="10013407at2759"/>
<keyword evidence="4 6" id="KW-0378">Hydrolase</keyword>
<evidence type="ECO:0000256" key="2">
    <source>
        <dbReference type="ARBA" id="ARBA00005634"/>
    </source>
</evidence>
<accession>A0A2T9Z3K8</accession>
<evidence type="ECO:0000313" key="10">
    <source>
        <dbReference type="Proteomes" id="UP000245699"/>
    </source>
</evidence>
<dbReference type="SUPFAM" id="SSF53187">
    <property type="entry name" value="Zn-dependent exopeptidases"/>
    <property type="match status" value="1"/>
</dbReference>
<evidence type="ECO:0000256" key="1">
    <source>
        <dbReference type="ARBA" id="ARBA00001947"/>
    </source>
</evidence>
<feature type="domain" description="Peptidase M28" evidence="8">
    <location>
        <begin position="259"/>
        <end position="498"/>
    </location>
</feature>
<dbReference type="InterPro" id="IPR007484">
    <property type="entry name" value="Peptidase_M28"/>
</dbReference>
<dbReference type="InterPro" id="IPR045175">
    <property type="entry name" value="M28_fam"/>
</dbReference>
<dbReference type="AlphaFoldDB" id="A0A2T9Z3K8"/>
<dbReference type="Proteomes" id="UP000245699">
    <property type="component" value="Unassembled WGS sequence"/>
</dbReference>
<gene>
    <name evidence="9" type="ORF">BB559_000923</name>
</gene>
<keyword evidence="3 6" id="KW-0645">Protease</keyword>
<evidence type="ECO:0000256" key="3">
    <source>
        <dbReference type="ARBA" id="ARBA00022670"/>
    </source>
</evidence>
<dbReference type="STRING" id="61424.A0A2T9Z3K8"/>
<dbReference type="Pfam" id="PF04389">
    <property type="entry name" value="Peptidase_M28"/>
    <property type="match status" value="1"/>
</dbReference>
<reference evidence="9 10" key="1">
    <citation type="journal article" date="2018" name="MBio">
        <title>Comparative Genomics Reveals the Core Gene Toolbox for the Fungus-Insect Symbiosis.</title>
        <authorList>
            <person name="Wang Y."/>
            <person name="Stata M."/>
            <person name="Wang W."/>
            <person name="Stajich J.E."/>
            <person name="White M.M."/>
            <person name="Moncalvo J.M."/>
        </authorList>
    </citation>
    <scope>NUCLEOTIDE SEQUENCE [LARGE SCALE GENOMIC DNA]</scope>
    <source>
        <strain evidence="9 10">AUS-77-4</strain>
    </source>
</reference>
<keyword evidence="5 6" id="KW-0862">Zinc</keyword>
<dbReference type="GO" id="GO:0008235">
    <property type="term" value="F:metalloexopeptidase activity"/>
    <property type="evidence" value="ECO:0007669"/>
    <property type="project" value="InterPro"/>
</dbReference>
<dbReference type="GO" id="GO:0046872">
    <property type="term" value="F:metal ion binding"/>
    <property type="evidence" value="ECO:0007669"/>
    <property type="project" value="UniProtKB-KW"/>
</dbReference>
<dbReference type="GO" id="GO:0006508">
    <property type="term" value="P:proteolysis"/>
    <property type="evidence" value="ECO:0007669"/>
    <property type="project" value="UniProtKB-KW"/>
</dbReference>
<protein>
    <recommendedName>
        <fullName evidence="6">Peptide hydrolase</fullName>
        <ecNumber evidence="6">3.4.-.-</ecNumber>
    </recommendedName>
</protein>
<dbReference type="EC" id="3.4.-.-" evidence="6"/>
<feature type="domain" description="PA" evidence="7">
    <location>
        <begin position="143"/>
        <end position="226"/>
    </location>
</feature>
<comment type="cofactor">
    <cofactor evidence="1">
        <name>Zn(2+)</name>
        <dbReference type="ChEBI" id="CHEBI:29105"/>
    </cofactor>
</comment>
<evidence type="ECO:0000259" key="8">
    <source>
        <dbReference type="Pfam" id="PF04389"/>
    </source>
</evidence>
<evidence type="ECO:0000256" key="4">
    <source>
        <dbReference type="ARBA" id="ARBA00022801"/>
    </source>
</evidence>
<organism evidence="9 10">
    <name type="scientific">Furculomyces boomerangus</name>
    <dbReference type="NCBI Taxonomy" id="61424"/>
    <lineage>
        <taxon>Eukaryota</taxon>
        <taxon>Fungi</taxon>
        <taxon>Fungi incertae sedis</taxon>
        <taxon>Zoopagomycota</taxon>
        <taxon>Kickxellomycotina</taxon>
        <taxon>Harpellomycetes</taxon>
        <taxon>Harpellales</taxon>
        <taxon>Harpellaceae</taxon>
        <taxon>Furculomyces</taxon>
    </lineage>
</organism>
<evidence type="ECO:0000259" key="7">
    <source>
        <dbReference type="Pfam" id="PF02225"/>
    </source>
</evidence>
<dbReference type="Gene3D" id="3.40.630.10">
    <property type="entry name" value="Zn peptidases"/>
    <property type="match status" value="1"/>
</dbReference>
<comment type="similarity">
    <text evidence="2">Belongs to the peptidase M28 family. M28B subfamily.</text>
</comment>
<proteinExistence type="inferred from homology"/>